<evidence type="ECO:0000313" key="1">
    <source>
        <dbReference type="EMBL" id="WED77835.1"/>
    </source>
</evidence>
<reference evidence="1" key="1">
    <citation type="submission" date="2023-02" db="EMBL/GenBank/DDBJ databases">
        <title>The sequence of Aeromonas allosaccharophila K520.</title>
        <authorList>
            <person name="Luo X."/>
        </authorList>
    </citation>
    <scope>NUCLEOTIDE SEQUENCE</scope>
    <source>
        <strain evidence="1">K520</strain>
    </source>
</reference>
<accession>A0AAX3NXQ3</accession>
<proteinExistence type="predicted"/>
<protein>
    <submittedName>
        <fullName evidence="1">Uncharacterized protein</fullName>
    </submittedName>
</protein>
<gene>
    <name evidence="1" type="ORF">PYU98_06315</name>
</gene>
<dbReference type="AlphaFoldDB" id="A0AAX3NXQ3"/>
<evidence type="ECO:0000313" key="2">
    <source>
        <dbReference type="Proteomes" id="UP001213721"/>
    </source>
</evidence>
<dbReference type="RefSeq" id="WP_215805225.1">
    <property type="nucleotide sequence ID" value="NZ_CP118988.1"/>
</dbReference>
<organism evidence="1 2">
    <name type="scientific">Aeromonas allosaccharophila</name>
    <dbReference type="NCBI Taxonomy" id="656"/>
    <lineage>
        <taxon>Bacteria</taxon>
        <taxon>Pseudomonadati</taxon>
        <taxon>Pseudomonadota</taxon>
        <taxon>Gammaproteobacteria</taxon>
        <taxon>Aeromonadales</taxon>
        <taxon>Aeromonadaceae</taxon>
        <taxon>Aeromonas</taxon>
    </lineage>
</organism>
<name>A0AAX3NXQ3_9GAMM</name>
<sequence>MSSEEHLVKLGFKFGKNGAHSARSLMYSELKTLLDGRPEQATRHDYQQDIELYNVLHKSSDNARKLTFRHLVDLYGISPEIPLFHVFRQLWERSEEAQPLLTLQLALARDPLLRQTQSLISTTPLGDVLGREQVEHVLAAPEPDRFSPASLRSFAQNINGSWTHAGFLQGKYKKVRTSPIVTYVNAAFALFLGHCEGRAGQGLFQTPWFQLLSLDPAEGYELAYMASLHGVISYKQASGIVEIRFPLWPIAPAS</sequence>
<dbReference type="EMBL" id="CP118988">
    <property type="protein sequence ID" value="WED77835.1"/>
    <property type="molecule type" value="Genomic_DNA"/>
</dbReference>
<dbReference type="Proteomes" id="UP001213721">
    <property type="component" value="Chromosome"/>
</dbReference>